<comment type="caution">
    <text evidence="2">The sequence shown here is derived from an EMBL/GenBank/DDBJ whole genome shotgun (WGS) entry which is preliminary data.</text>
</comment>
<dbReference type="EMBL" id="CAJNOK010032960">
    <property type="protein sequence ID" value="CAF1489566.1"/>
    <property type="molecule type" value="Genomic_DNA"/>
</dbReference>
<reference evidence="2" key="1">
    <citation type="submission" date="2021-02" db="EMBL/GenBank/DDBJ databases">
        <authorList>
            <person name="Nowell W R."/>
        </authorList>
    </citation>
    <scope>NUCLEOTIDE SEQUENCE</scope>
</reference>
<accession>A0A8S2TF70</accession>
<name>A0A8S2TF70_9BILA</name>
<evidence type="ECO:0000313" key="1">
    <source>
        <dbReference type="EMBL" id="CAF1489566.1"/>
    </source>
</evidence>
<dbReference type="AlphaFoldDB" id="A0A8S2TF70"/>
<protein>
    <submittedName>
        <fullName evidence="2">Uncharacterized protein</fullName>
    </submittedName>
</protein>
<dbReference type="EMBL" id="CAJOBA010054911">
    <property type="protein sequence ID" value="CAF4278889.1"/>
    <property type="molecule type" value="Genomic_DNA"/>
</dbReference>
<sequence length="173" mass="19648">MLKLASQNDYKQPANIAKSSVRFDKLEADVLVGVNNLRTDECLISKFILCAPPTIEKPKRDIYEINESDAEKLELISEQSPSLIVDDTHYINLKNNSPCKQQQQQLPKFFTSSSSSSASASLNTSAEKEALIQAKFSINTRYCILEITSNGSNWMEKLYQRERLLMLIVYCFI</sequence>
<evidence type="ECO:0000313" key="2">
    <source>
        <dbReference type="EMBL" id="CAF4278889.1"/>
    </source>
</evidence>
<organism evidence="2 3">
    <name type="scientific">Didymodactylos carnosus</name>
    <dbReference type="NCBI Taxonomy" id="1234261"/>
    <lineage>
        <taxon>Eukaryota</taxon>
        <taxon>Metazoa</taxon>
        <taxon>Spiralia</taxon>
        <taxon>Gnathifera</taxon>
        <taxon>Rotifera</taxon>
        <taxon>Eurotatoria</taxon>
        <taxon>Bdelloidea</taxon>
        <taxon>Philodinida</taxon>
        <taxon>Philodinidae</taxon>
        <taxon>Didymodactylos</taxon>
    </lineage>
</organism>
<proteinExistence type="predicted"/>
<evidence type="ECO:0000313" key="3">
    <source>
        <dbReference type="Proteomes" id="UP000682733"/>
    </source>
</evidence>
<dbReference type="Proteomes" id="UP000677228">
    <property type="component" value="Unassembled WGS sequence"/>
</dbReference>
<dbReference type="Proteomes" id="UP000682733">
    <property type="component" value="Unassembled WGS sequence"/>
</dbReference>
<gene>
    <name evidence="1" type="ORF">OVA965_LOCUS36434</name>
    <name evidence="2" type="ORF">TMI583_LOCUS37441</name>
</gene>